<organism evidence="3 4">
    <name type="scientific">Runella defluvii</name>
    <dbReference type="NCBI Taxonomy" id="370973"/>
    <lineage>
        <taxon>Bacteria</taxon>
        <taxon>Pseudomonadati</taxon>
        <taxon>Bacteroidota</taxon>
        <taxon>Cytophagia</taxon>
        <taxon>Cytophagales</taxon>
        <taxon>Spirosomataceae</taxon>
        <taxon>Runella</taxon>
    </lineage>
</organism>
<dbReference type="AlphaFoldDB" id="A0A7W6ENI6"/>
<proteinExistence type="predicted"/>
<name>A0A7W6ENI6_9BACT</name>
<feature type="chain" id="PRO_5030914008" description="SnoaL-like domain-containing protein" evidence="1">
    <location>
        <begin position="19"/>
        <end position="127"/>
    </location>
</feature>
<protein>
    <recommendedName>
        <fullName evidence="2">SnoaL-like domain-containing protein</fullName>
    </recommendedName>
</protein>
<comment type="caution">
    <text evidence="3">The sequence shown here is derived from an EMBL/GenBank/DDBJ whole genome shotgun (WGS) entry which is preliminary data.</text>
</comment>
<feature type="domain" description="SnoaL-like" evidence="2">
    <location>
        <begin position="25"/>
        <end position="122"/>
    </location>
</feature>
<dbReference type="EMBL" id="JACIBY010000001">
    <property type="protein sequence ID" value="MBB3836371.1"/>
    <property type="molecule type" value="Genomic_DNA"/>
</dbReference>
<evidence type="ECO:0000313" key="4">
    <source>
        <dbReference type="Proteomes" id="UP000541352"/>
    </source>
</evidence>
<dbReference type="SUPFAM" id="SSF54427">
    <property type="entry name" value="NTF2-like"/>
    <property type="match status" value="1"/>
</dbReference>
<evidence type="ECO:0000259" key="2">
    <source>
        <dbReference type="Pfam" id="PF12680"/>
    </source>
</evidence>
<dbReference type="RefSeq" id="WP_183971133.1">
    <property type="nucleotide sequence ID" value="NZ_JACIBY010000001.1"/>
</dbReference>
<gene>
    <name evidence="3" type="ORF">FHS57_000353</name>
</gene>
<reference evidence="3 4" key="1">
    <citation type="submission" date="2020-08" db="EMBL/GenBank/DDBJ databases">
        <title>Genomic Encyclopedia of Type Strains, Phase IV (KMG-IV): sequencing the most valuable type-strain genomes for metagenomic binning, comparative biology and taxonomic classification.</title>
        <authorList>
            <person name="Goeker M."/>
        </authorList>
    </citation>
    <scope>NUCLEOTIDE SEQUENCE [LARGE SCALE GENOMIC DNA]</scope>
    <source>
        <strain evidence="3 4">DSM 17976</strain>
    </source>
</reference>
<dbReference type="Proteomes" id="UP000541352">
    <property type="component" value="Unassembled WGS sequence"/>
</dbReference>
<sequence>MKSLFLPVFFLLSWKAFAQNPEKIVQQQLDAYNRQDLKAFVETYSDTVEIYSFPNAKPRVLTKKDLENDYGSLFKKFPQNFAALHGRIIQGNYVIDKEYITGRGQEFSATAIYLVEKGLIRKVWFLR</sequence>
<evidence type="ECO:0000313" key="3">
    <source>
        <dbReference type="EMBL" id="MBB3836371.1"/>
    </source>
</evidence>
<feature type="signal peptide" evidence="1">
    <location>
        <begin position="1"/>
        <end position="18"/>
    </location>
</feature>
<dbReference type="InterPro" id="IPR032710">
    <property type="entry name" value="NTF2-like_dom_sf"/>
</dbReference>
<dbReference type="Gene3D" id="3.10.450.50">
    <property type="match status" value="1"/>
</dbReference>
<keyword evidence="1" id="KW-0732">Signal</keyword>
<keyword evidence="4" id="KW-1185">Reference proteome</keyword>
<dbReference type="Pfam" id="PF12680">
    <property type="entry name" value="SnoaL_2"/>
    <property type="match status" value="1"/>
</dbReference>
<evidence type="ECO:0000256" key="1">
    <source>
        <dbReference type="SAM" id="SignalP"/>
    </source>
</evidence>
<accession>A0A7W6ENI6</accession>
<dbReference type="InterPro" id="IPR037401">
    <property type="entry name" value="SnoaL-like"/>
</dbReference>